<gene>
    <name evidence="2" type="ORF">EDD36DRAFT_415914</name>
</gene>
<evidence type="ECO:0000313" key="3">
    <source>
        <dbReference type="Proteomes" id="UP001203852"/>
    </source>
</evidence>
<proteinExistence type="predicted"/>
<dbReference type="EMBL" id="MU404351">
    <property type="protein sequence ID" value="KAI1617036.1"/>
    <property type="molecule type" value="Genomic_DNA"/>
</dbReference>
<sequence length="319" mass="35605">MVHTTLLEYLMQPNPTLDCTKSSVGANTYNVNWDPVTGLEEWRDFNYDMLMQVSIMPQVSAALRVDWPLYYSNNNPNDIAEISKGAKARRGTAEEDDRFYADWAGIRQNQETVFGYKNLCPGDSKLATKWSTSKEGQSKSDFTTPLSQVQTYCGRQWGVRHGYIITPEELVVVRVSRELIGPGLAASRPVRTSTQRPREQPTHARTFSVETVSSGFQAMSLDTGSNFSDDANPNIEYGPLQFKSIPWNAQGLDIMTVRLGLWLLLMQTKRDLSVQNYHSPNISSGYDIVERPSGEALMAGSAGSGPDNSKHKGKRPARK</sequence>
<accession>A0AAN6E2M1</accession>
<evidence type="ECO:0000313" key="2">
    <source>
        <dbReference type="EMBL" id="KAI1617036.1"/>
    </source>
</evidence>
<dbReference type="AlphaFoldDB" id="A0AAN6E2M1"/>
<feature type="region of interest" description="Disordered" evidence="1">
    <location>
        <begin position="293"/>
        <end position="319"/>
    </location>
</feature>
<name>A0AAN6E2M1_9EURO</name>
<comment type="caution">
    <text evidence="2">The sequence shown here is derived from an EMBL/GenBank/DDBJ whole genome shotgun (WGS) entry which is preliminary data.</text>
</comment>
<reference evidence="2" key="1">
    <citation type="journal article" date="2022" name="bioRxiv">
        <title>Deciphering the potential niche of two novel black yeast fungi from a biological soil crust based on their genomes, phenotypes, and melanin regulation.</title>
        <authorList>
            <consortium name="DOE Joint Genome Institute"/>
            <person name="Carr E.C."/>
            <person name="Barton Q."/>
            <person name="Grambo S."/>
            <person name="Sullivan M."/>
            <person name="Renfro C.M."/>
            <person name="Kuo A."/>
            <person name="Pangilinan J."/>
            <person name="Lipzen A."/>
            <person name="Keymanesh K."/>
            <person name="Savage E."/>
            <person name="Barry K."/>
            <person name="Grigoriev I.V."/>
            <person name="Riekhof W.R."/>
            <person name="Harris S.S."/>
        </authorList>
    </citation>
    <scope>NUCLEOTIDE SEQUENCE</scope>
    <source>
        <strain evidence="2">JF 03-4F</strain>
    </source>
</reference>
<protein>
    <submittedName>
        <fullName evidence="2">Uncharacterized protein</fullName>
    </submittedName>
</protein>
<dbReference type="Proteomes" id="UP001203852">
    <property type="component" value="Unassembled WGS sequence"/>
</dbReference>
<organism evidence="2 3">
    <name type="scientific">Exophiala viscosa</name>
    <dbReference type="NCBI Taxonomy" id="2486360"/>
    <lineage>
        <taxon>Eukaryota</taxon>
        <taxon>Fungi</taxon>
        <taxon>Dikarya</taxon>
        <taxon>Ascomycota</taxon>
        <taxon>Pezizomycotina</taxon>
        <taxon>Eurotiomycetes</taxon>
        <taxon>Chaetothyriomycetidae</taxon>
        <taxon>Chaetothyriales</taxon>
        <taxon>Herpotrichiellaceae</taxon>
        <taxon>Exophiala</taxon>
    </lineage>
</organism>
<keyword evidence="3" id="KW-1185">Reference proteome</keyword>
<evidence type="ECO:0000256" key="1">
    <source>
        <dbReference type="SAM" id="MobiDB-lite"/>
    </source>
</evidence>